<evidence type="ECO:0000256" key="2">
    <source>
        <dbReference type="ARBA" id="ARBA00007166"/>
    </source>
</evidence>
<comment type="caution">
    <text evidence="9">Lacks conserved residue(s) required for the propagation of feature annotation.</text>
</comment>
<keyword evidence="14" id="KW-1185">Reference proteome</keyword>
<dbReference type="Proteomes" id="UP000541444">
    <property type="component" value="Unassembled WGS sequence"/>
</dbReference>
<dbReference type="AlphaFoldDB" id="A0A7J7KVS5"/>
<comment type="similarity">
    <text evidence="2 10">Belongs to the chalcone isomerase family.</text>
</comment>
<organism evidence="13 14">
    <name type="scientific">Kingdonia uniflora</name>
    <dbReference type="NCBI Taxonomy" id="39325"/>
    <lineage>
        <taxon>Eukaryota</taxon>
        <taxon>Viridiplantae</taxon>
        <taxon>Streptophyta</taxon>
        <taxon>Embryophyta</taxon>
        <taxon>Tracheophyta</taxon>
        <taxon>Spermatophyta</taxon>
        <taxon>Magnoliopsida</taxon>
        <taxon>Ranunculales</taxon>
        <taxon>Circaeasteraceae</taxon>
        <taxon>Kingdonia</taxon>
    </lineage>
</organism>
<evidence type="ECO:0000256" key="5">
    <source>
        <dbReference type="ARBA" id="ARBA00023235"/>
    </source>
</evidence>
<comment type="pathway">
    <text evidence="1">Secondary metabolite biosynthesis; flavonoid biosynthesis.</text>
</comment>
<dbReference type="InterPro" id="IPR016088">
    <property type="entry name" value="Chalcone_isomerase_3-sand"/>
</dbReference>
<evidence type="ECO:0000256" key="7">
    <source>
        <dbReference type="ARBA" id="ARBA00025429"/>
    </source>
</evidence>
<dbReference type="InterPro" id="IPR016087">
    <property type="entry name" value="Chalcone_isomerase"/>
</dbReference>
<comment type="catalytic activity">
    <reaction evidence="8">
        <text>a chalcone = a flavanone.</text>
        <dbReference type="EC" id="5.5.1.6"/>
    </reaction>
</comment>
<evidence type="ECO:0000256" key="1">
    <source>
        <dbReference type="ARBA" id="ARBA00004966"/>
    </source>
</evidence>
<feature type="compositionally biased region" description="Polar residues" evidence="11">
    <location>
        <begin position="173"/>
        <end position="188"/>
    </location>
</feature>
<evidence type="ECO:0000313" key="13">
    <source>
        <dbReference type="EMBL" id="KAF6134460.1"/>
    </source>
</evidence>
<dbReference type="InterPro" id="IPR036298">
    <property type="entry name" value="Chalcone_isomerase_sf"/>
</dbReference>
<evidence type="ECO:0000259" key="12">
    <source>
        <dbReference type="Pfam" id="PF02431"/>
    </source>
</evidence>
<feature type="domain" description="Chalcone isomerase" evidence="12">
    <location>
        <begin position="271"/>
        <end position="337"/>
    </location>
</feature>
<dbReference type="SUPFAM" id="SSF54626">
    <property type="entry name" value="Chalcone isomerase"/>
    <property type="match status" value="1"/>
</dbReference>
<dbReference type="Gene3D" id="3.50.70.10">
    <property type="match status" value="1"/>
</dbReference>
<evidence type="ECO:0000313" key="14">
    <source>
        <dbReference type="Proteomes" id="UP000541444"/>
    </source>
</evidence>
<evidence type="ECO:0000256" key="9">
    <source>
        <dbReference type="PROSITE-ProRule" id="PRU01191"/>
    </source>
</evidence>
<protein>
    <recommendedName>
        <fullName evidence="10">Chalcone-flavonone isomerase family protein</fullName>
    </recommendedName>
</protein>
<accession>A0A7J7KVS5</accession>
<dbReference type="Pfam" id="PF03514">
    <property type="entry name" value="GRAS"/>
    <property type="match status" value="1"/>
</dbReference>
<proteinExistence type="inferred from homology"/>
<reference evidence="13 14" key="1">
    <citation type="journal article" date="2020" name="IScience">
        <title>Genome Sequencing of the Endangered Kingdonia uniflora (Circaeasteraceae, Ranunculales) Reveals Potential Mechanisms of Evolutionary Specialization.</title>
        <authorList>
            <person name="Sun Y."/>
            <person name="Deng T."/>
            <person name="Zhang A."/>
            <person name="Moore M.J."/>
            <person name="Landis J.B."/>
            <person name="Lin N."/>
            <person name="Zhang H."/>
            <person name="Zhang X."/>
            <person name="Huang J."/>
            <person name="Zhang X."/>
            <person name="Sun H."/>
            <person name="Wang H."/>
        </authorList>
    </citation>
    <scope>NUCLEOTIDE SEQUENCE [LARGE SCALE GENOMIC DNA]</scope>
    <source>
        <strain evidence="13">TB1705</strain>
        <tissue evidence="13">Leaf</tissue>
    </source>
</reference>
<gene>
    <name evidence="13" type="ORF">GIB67_011886</name>
</gene>
<dbReference type="PROSITE" id="PS50985">
    <property type="entry name" value="GRAS"/>
    <property type="match status" value="1"/>
</dbReference>
<dbReference type="PANTHER" id="PTHR28039:SF8">
    <property type="entry name" value="CHALCONE--FLAVANONE ISOMERASE 1-RELATED"/>
    <property type="match status" value="1"/>
</dbReference>
<dbReference type="EMBL" id="JACGCM010002840">
    <property type="protein sequence ID" value="KAF6134460.1"/>
    <property type="molecule type" value="Genomic_DNA"/>
</dbReference>
<evidence type="ECO:0000256" key="4">
    <source>
        <dbReference type="ARBA" id="ARBA00023163"/>
    </source>
</evidence>
<name>A0A7J7KVS5_9MAGN</name>
<comment type="caution">
    <text evidence="13">The sequence shown here is derived from an EMBL/GenBank/DDBJ whole genome shotgun (WGS) entry which is preliminary data.</text>
</comment>
<feature type="region of interest" description="Disordered" evidence="11">
    <location>
        <begin position="173"/>
        <end position="201"/>
    </location>
</feature>
<evidence type="ECO:0000256" key="3">
    <source>
        <dbReference type="ARBA" id="ARBA00023015"/>
    </source>
</evidence>
<evidence type="ECO:0000256" key="11">
    <source>
        <dbReference type="SAM" id="MobiDB-lite"/>
    </source>
</evidence>
<keyword evidence="5" id="KW-0413">Isomerase</keyword>
<evidence type="ECO:0000256" key="6">
    <source>
        <dbReference type="ARBA" id="ARBA00023241"/>
    </source>
</evidence>
<dbReference type="InterPro" id="IPR016089">
    <property type="entry name" value="Chalcone_isomerase_bundle_sf"/>
</dbReference>
<dbReference type="GO" id="GO:0009813">
    <property type="term" value="P:flavonoid biosynthetic process"/>
    <property type="evidence" value="ECO:0007669"/>
    <property type="project" value="UniProtKB-KW"/>
</dbReference>
<keyword evidence="4" id="KW-0804">Transcription</keyword>
<keyword evidence="3" id="KW-0805">Transcription regulation</keyword>
<evidence type="ECO:0000256" key="10">
    <source>
        <dbReference type="RuleBase" id="RU361158"/>
    </source>
</evidence>
<dbReference type="GO" id="GO:0045430">
    <property type="term" value="F:chalcone isomerase activity"/>
    <property type="evidence" value="ECO:0007669"/>
    <property type="project" value="UniProtKB-EC"/>
</dbReference>
<evidence type="ECO:0000256" key="8">
    <source>
        <dbReference type="ARBA" id="ARBA00034056"/>
    </source>
</evidence>
<keyword evidence="6" id="KW-0284">Flavonoid biosynthesis</keyword>
<dbReference type="PANTHER" id="PTHR28039">
    <property type="entry name" value="CHALCONE--FLAVONONE ISOMERASE 1-RELATED"/>
    <property type="match status" value="1"/>
</dbReference>
<dbReference type="Gene3D" id="1.10.890.20">
    <property type="match status" value="1"/>
</dbReference>
<comment type="function">
    <text evidence="7">Catalyzes the intramolecular cyclization of bicyclic chalcones into tricyclic (S)-flavanones. Responsible for the isomerization of 4,2',4',6'-tetrahydroxychalcone (also termed chalcone) into naringenin.</text>
</comment>
<dbReference type="InterPro" id="IPR005202">
    <property type="entry name" value="TF_GRAS"/>
</dbReference>
<sequence length="343" mass="37901">MKQTPGQCVKSELKPNYFVLKAKEKSEGGVNCGVNEVRETKTYVACSNGDQIQDFNPIVKNSLLDKIKKLEEDEIKKADLVDDKTVDSSNTGESEFVRNSYAIFFSTLWIGTGTTFMVEERLSSFPLTFCTKFLYVLVLGNGSCPGEAKEEVWVKEENGEIDLTNIRETWQAETNKNSVQQSGNSKLTNGGKSRRKKQSGKREVVDLRTLLIPCAQSVAADDRRSATDLLKLIRQHASPFGDGNQKLAHSFADRLEACLAGRCGITASIFSGVSVLFMRSPSGTLEIRFSKDSLIPTVQGVMIKNKPLPQAVLESIIGQNGVSPKAKQSLVKRLAKLLQKKHY</sequence>
<dbReference type="InterPro" id="IPR044164">
    <property type="entry name" value="CFI"/>
</dbReference>
<dbReference type="Pfam" id="PF02431">
    <property type="entry name" value="Chalcone"/>
    <property type="match status" value="1"/>
</dbReference>
<comment type="similarity">
    <text evidence="9">Belongs to the GRAS family.</text>
</comment>